<keyword evidence="2" id="KW-0175">Coiled coil</keyword>
<organism evidence="3 4">
    <name type="scientific">Actinotignum schaalii FB123-CNA-2</name>
    <dbReference type="NCBI Taxonomy" id="883067"/>
    <lineage>
        <taxon>Bacteria</taxon>
        <taxon>Bacillati</taxon>
        <taxon>Actinomycetota</taxon>
        <taxon>Actinomycetes</taxon>
        <taxon>Actinomycetales</taxon>
        <taxon>Actinomycetaceae</taxon>
        <taxon>Actinotignum</taxon>
    </lineage>
</organism>
<protein>
    <recommendedName>
        <fullName evidence="5">Protein CR006 P-loop domain-containing protein</fullName>
    </recommendedName>
</protein>
<dbReference type="PANTHER" id="PTHR32182">
    <property type="entry name" value="DNA REPLICATION AND REPAIR PROTEIN RECF"/>
    <property type="match status" value="1"/>
</dbReference>
<evidence type="ECO:0000313" key="4">
    <source>
        <dbReference type="Proteomes" id="UP000014393"/>
    </source>
</evidence>
<dbReference type="EMBL" id="AGWM01000005">
    <property type="protein sequence ID" value="EPD27543.1"/>
    <property type="molecule type" value="Genomic_DNA"/>
</dbReference>
<evidence type="ECO:0000256" key="1">
    <source>
        <dbReference type="ARBA" id="ARBA00023236"/>
    </source>
</evidence>
<keyword evidence="4" id="KW-1185">Reference proteome</keyword>
<keyword evidence="1" id="KW-0742">SOS response</keyword>
<evidence type="ECO:0000256" key="2">
    <source>
        <dbReference type="SAM" id="Coils"/>
    </source>
</evidence>
<sequence>MSDTTMRLAEWFSNRHWWLQNAATLLLEQATLTDEDISKLALQCLQEVQGKLPKPSCSFPLSSFSPIGGDSLRLCSISNIEGINALAPKKPLEFCKCNKSEFNKDNNLTIIYGHNGSGKSGYIRLLKHVCGAREKGILHNNVYKRDRHNKKACISFVQNGIQKSYIWSDDGVCNDLSNVEIFDNSFGKIFVDKGGEVTYEPPILSFLTSLIQLCEKVAASLEDKASRHQSRKPSFPSEKNETAEGLWYKSINVDTSTRDIDNNCTFSDNDDAEILALQQRLAELSPADQAKRLEQEKVHIDRLVRDAQTYLEQLSTDNCRRIIAAKVNLISKEKAANIAAAETFSGSELEGIGSDVWKELWEAARKYSTTTAYKEESYPNIAEHSRCVLCHQMLTEQAKNRLVSFETFVKGEMQAAVTKSTQEYEAAVQSIGELPTAEMLNARVGATGITTERFRDNVMNFFEELRSRKDSLLNGGADGTPPKPLLPPEWFNQAEMLSNEKSQLAEQYSEDAKNDNREELQKKLNSLRARKWLSENRVAIDEEINRLKLLRDFEKAKKLTHTAGLSRKKKELAEALITDAFVQRFNDELKALRASHLKVELTQGGTSKGRVLHKVQLRDVLQKESVNLRDILSEGESRIVSIAAFLADATGKTSKAPFVFDDPISSLDQDYEEAVVQRLISLSRERQIIVFTHRLSLLGTVNHFTKKNGVKPNVISIRSVDWGTGEPAPIPLSQNDIKTALNKLMNERYLEAKEAFQNNEFDRADSCVRSICSDFRILLERSIENDLICGVVQRFQRPVYTLKLKELAKVREEDCNFLDSLMTKYSGFVHSHSEESPISLPTLDVLLEDMTSLKNWREEYAKRKVAE</sequence>
<dbReference type="PANTHER" id="PTHR32182:SF22">
    <property type="entry name" value="ATP-DEPENDENT ENDONUCLEASE, OLD FAMILY-RELATED"/>
    <property type="match status" value="1"/>
</dbReference>
<gene>
    <name evidence="3" type="ORF">HMPREF9237_00532</name>
</gene>
<dbReference type="GO" id="GO:0000731">
    <property type="term" value="P:DNA synthesis involved in DNA repair"/>
    <property type="evidence" value="ECO:0007669"/>
    <property type="project" value="TreeGrafter"/>
</dbReference>
<dbReference type="eggNOG" id="COG0419">
    <property type="taxonomic scope" value="Bacteria"/>
</dbReference>
<proteinExistence type="predicted"/>
<dbReference type="AlphaFoldDB" id="S2VJ92"/>
<accession>S2VJ92</accession>
<dbReference type="PATRIC" id="fig|883067.3.peg.537"/>
<dbReference type="RefSeq" id="WP_016442170.1">
    <property type="nucleotide sequence ID" value="NZ_KE150262.1"/>
</dbReference>
<evidence type="ECO:0000313" key="3">
    <source>
        <dbReference type="EMBL" id="EPD27543.1"/>
    </source>
</evidence>
<reference evidence="3 4" key="1">
    <citation type="submission" date="2013-05" db="EMBL/GenBank/DDBJ databases">
        <title>The Genome Sequence of Actinobaculum schaalii FB123-CNA2.</title>
        <authorList>
            <consortium name="The Broad Institute Genomics Platform"/>
            <person name="Earl A."/>
            <person name="Ward D."/>
            <person name="Feldgarden M."/>
            <person name="Gevers D."/>
            <person name="Saerens B."/>
            <person name="Vaneechoutte M."/>
            <person name="Walker B."/>
            <person name="Young S."/>
            <person name="Zeng Q."/>
            <person name="Gargeya S."/>
            <person name="Fitzgerald M."/>
            <person name="Haas B."/>
            <person name="Abouelleil A."/>
            <person name="Allen A.W."/>
            <person name="Alvarado L."/>
            <person name="Arachchi H.M."/>
            <person name="Berlin A.M."/>
            <person name="Chapman S.B."/>
            <person name="Gainer-Dewar J."/>
            <person name="Goldberg J."/>
            <person name="Griggs A."/>
            <person name="Gujja S."/>
            <person name="Hansen M."/>
            <person name="Howarth C."/>
            <person name="Imamovic A."/>
            <person name="Ireland A."/>
            <person name="Larimer J."/>
            <person name="McCowan C."/>
            <person name="Murphy C."/>
            <person name="Pearson M."/>
            <person name="Poon T.W."/>
            <person name="Priest M."/>
            <person name="Roberts A."/>
            <person name="Saif S."/>
            <person name="Shea T."/>
            <person name="Sisk P."/>
            <person name="Sykes S."/>
            <person name="Wortman J."/>
            <person name="Nusbaum C."/>
            <person name="Birren B."/>
        </authorList>
    </citation>
    <scope>NUCLEOTIDE SEQUENCE [LARGE SCALE GENOMIC DNA]</scope>
    <source>
        <strain evidence="3 4">FB123-CNA-2</strain>
    </source>
</reference>
<feature type="coiled-coil region" evidence="2">
    <location>
        <begin position="510"/>
        <end position="537"/>
    </location>
</feature>
<keyword evidence="1" id="KW-0227">DNA damage</keyword>
<comment type="caution">
    <text evidence="3">The sequence shown here is derived from an EMBL/GenBank/DDBJ whole genome shotgun (WGS) entry which is preliminary data.</text>
</comment>
<evidence type="ECO:0008006" key="5">
    <source>
        <dbReference type="Google" id="ProtNLM"/>
    </source>
</evidence>
<dbReference type="GO" id="GO:0009432">
    <property type="term" value="P:SOS response"/>
    <property type="evidence" value="ECO:0007669"/>
    <property type="project" value="UniProtKB-KW"/>
</dbReference>
<name>S2VJ92_9ACTO</name>
<dbReference type="SUPFAM" id="SSF52540">
    <property type="entry name" value="P-loop containing nucleoside triphosphate hydrolases"/>
    <property type="match status" value="1"/>
</dbReference>
<dbReference type="Proteomes" id="UP000014393">
    <property type="component" value="Unassembled WGS sequence"/>
</dbReference>
<dbReference type="Gene3D" id="3.40.50.300">
    <property type="entry name" value="P-loop containing nucleotide triphosphate hydrolases"/>
    <property type="match status" value="2"/>
</dbReference>
<dbReference type="InterPro" id="IPR027417">
    <property type="entry name" value="P-loop_NTPase"/>
</dbReference>
<dbReference type="OrthoDB" id="4428168at2"/>
<dbReference type="GO" id="GO:0006302">
    <property type="term" value="P:double-strand break repair"/>
    <property type="evidence" value="ECO:0007669"/>
    <property type="project" value="TreeGrafter"/>
</dbReference>
<dbReference type="HOGENOM" id="CLU_016086_0_0_11"/>